<sequence length="384" mass="43041">MQEEIKNLLADIIAHTCLRSGKIAHTCLRSSFAEGREALEAQAELQECCAASISDIFIPGSQYLPTLWNIEIWKLDRKVKETLRSIIESRLKAPSKGISDRFGDDLLGVMIKWFKLELVSSSKWTGKAKLREEVLEYCGIGIPDADILSNLKLVNMVLLEALRLYSPIQKDKKYWIEDAEEFSPLRFINGVTKAARNPNAMLAFGAGPRACIVNFARFHPLSPSTFGIFFLFEFSSTTDSSSFHPRQNQVWYVILAMQDNAIVLIILSPASVAEMNATRDKIKCGISSNYRRLNFYVACLVSVVMFGSLRPHGDTVKIDGVGAGAETEMVDQSQVLRPNKRATATRTIGDVELAEVVGGTHRRHTCWRARQNRKREIGIRPETT</sequence>
<evidence type="ECO:0008006" key="14">
    <source>
        <dbReference type="Google" id="ProtNLM"/>
    </source>
</evidence>
<keyword evidence="5" id="KW-0812">Transmembrane</keyword>
<comment type="subcellular location">
    <subcellularLocation>
        <location evidence="2">Membrane</location>
        <topology evidence="2">Single-pass membrane protein</topology>
    </subcellularLocation>
</comment>
<dbReference type="Gene3D" id="1.20.120.990">
    <property type="entry name" value="Glycosyltransferase family 88, C-terminal domain"/>
    <property type="match status" value="1"/>
</dbReference>
<keyword evidence="6" id="KW-0479">Metal-binding</keyword>
<keyword evidence="7" id="KW-1133">Transmembrane helix</keyword>
<dbReference type="EMBL" id="JBCGBO010000005">
    <property type="protein sequence ID" value="KAK9202066.1"/>
    <property type="molecule type" value="Genomic_DNA"/>
</dbReference>
<evidence type="ECO:0000256" key="1">
    <source>
        <dbReference type="ARBA" id="ARBA00001971"/>
    </source>
</evidence>
<dbReference type="PANTHER" id="PTHR24282:SF135">
    <property type="entry name" value="CYTOCHROME P450 709B2"/>
    <property type="match status" value="1"/>
</dbReference>
<evidence type="ECO:0000256" key="3">
    <source>
        <dbReference type="ARBA" id="ARBA00010617"/>
    </source>
</evidence>
<evidence type="ECO:0000256" key="7">
    <source>
        <dbReference type="ARBA" id="ARBA00022989"/>
    </source>
</evidence>
<keyword evidence="8" id="KW-0560">Oxidoreductase</keyword>
<dbReference type="GO" id="GO:0016705">
    <property type="term" value="F:oxidoreductase activity, acting on paired donors, with incorporation or reduction of molecular oxygen"/>
    <property type="evidence" value="ECO:0007669"/>
    <property type="project" value="InterPro"/>
</dbReference>
<dbReference type="GO" id="GO:0005506">
    <property type="term" value="F:iron ion binding"/>
    <property type="evidence" value="ECO:0007669"/>
    <property type="project" value="InterPro"/>
</dbReference>
<dbReference type="SUPFAM" id="SSF48264">
    <property type="entry name" value="Cytochrome P450"/>
    <property type="match status" value="1"/>
</dbReference>
<evidence type="ECO:0000256" key="11">
    <source>
        <dbReference type="ARBA" id="ARBA00023136"/>
    </source>
</evidence>
<dbReference type="GO" id="GO:0016020">
    <property type="term" value="C:membrane"/>
    <property type="evidence" value="ECO:0007669"/>
    <property type="project" value="UniProtKB-SubCell"/>
</dbReference>
<dbReference type="Gene3D" id="1.10.630.10">
    <property type="entry name" value="Cytochrome P450"/>
    <property type="match status" value="1"/>
</dbReference>
<keyword evidence="10" id="KW-0503">Monooxygenase</keyword>
<keyword evidence="4" id="KW-0349">Heme</keyword>
<evidence type="ECO:0000256" key="10">
    <source>
        <dbReference type="ARBA" id="ARBA00023033"/>
    </source>
</evidence>
<dbReference type="GO" id="GO:0004497">
    <property type="term" value="F:monooxygenase activity"/>
    <property type="evidence" value="ECO:0007669"/>
    <property type="project" value="UniProtKB-KW"/>
</dbReference>
<keyword evidence="9" id="KW-0408">Iron</keyword>
<name>A0AAP0MB10_9ROSI</name>
<dbReference type="InterPro" id="IPR036396">
    <property type="entry name" value="Cyt_P450_sf"/>
</dbReference>
<dbReference type="InterPro" id="IPR050665">
    <property type="entry name" value="Cytochrome_P450_Monooxygen"/>
</dbReference>
<evidence type="ECO:0000313" key="13">
    <source>
        <dbReference type="Proteomes" id="UP001428341"/>
    </source>
</evidence>
<evidence type="ECO:0000256" key="6">
    <source>
        <dbReference type="ARBA" id="ARBA00022723"/>
    </source>
</evidence>
<dbReference type="PANTHER" id="PTHR24282">
    <property type="entry name" value="CYTOCHROME P450 FAMILY MEMBER"/>
    <property type="match status" value="1"/>
</dbReference>
<dbReference type="InterPro" id="IPR001128">
    <property type="entry name" value="Cyt_P450"/>
</dbReference>
<evidence type="ECO:0000256" key="2">
    <source>
        <dbReference type="ARBA" id="ARBA00004167"/>
    </source>
</evidence>
<organism evidence="12 13">
    <name type="scientific">Citrus x changshan-huyou</name>
    <dbReference type="NCBI Taxonomy" id="2935761"/>
    <lineage>
        <taxon>Eukaryota</taxon>
        <taxon>Viridiplantae</taxon>
        <taxon>Streptophyta</taxon>
        <taxon>Embryophyta</taxon>
        <taxon>Tracheophyta</taxon>
        <taxon>Spermatophyta</taxon>
        <taxon>Magnoliopsida</taxon>
        <taxon>eudicotyledons</taxon>
        <taxon>Gunneridae</taxon>
        <taxon>Pentapetalae</taxon>
        <taxon>rosids</taxon>
        <taxon>malvids</taxon>
        <taxon>Sapindales</taxon>
        <taxon>Rutaceae</taxon>
        <taxon>Aurantioideae</taxon>
        <taxon>Citrus</taxon>
    </lineage>
</organism>
<gene>
    <name evidence="12" type="ORF">WN944_017275</name>
</gene>
<comment type="caution">
    <text evidence="12">The sequence shown here is derived from an EMBL/GenBank/DDBJ whole genome shotgun (WGS) entry which is preliminary data.</text>
</comment>
<comment type="similarity">
    <text evidence="3">Belongs to the cytochrome P450 family.</text>
</comment>
<evidence type="ECO:0000256" key="9">
    <source>
        <dbReference type="ARBA" id="ARBA00023004"/>
    </source>
</evidence>
<dbReference type="Proteomes" id="UP001428341">
    <property type="component" value="Unassembled WGS sequence"/>
</dbReference>
<keyword evidence="13" id="KW-1185">Reference proteome</keyword>
<proteinExistence type="inferred from homology"/>
<accession>A0AAP0MB10</accession>
<protein>
    <recommendedName>
        <fullName evidence="14">Cytochrome P450</fullName>
    </recommendedName>
</protein>
<evidence type="ECO:0000313" key="12">
    <source>
        <dbReference type="EMBL" id="KAK9202066.1"/>
    </source>
</evidence>
<dbReference type="GO" id="GO:0020037">
    <property type="term" value="F:heme binding"/>
    <property type="evidence" value="ECO:0007669"/>
    <property type="project" value="InterPro"/>
</dbReference>
<reference evidence="12 13" key="1">
    <citation type="submission" date="2024-05" db="EMBL/GenBank/DDBJ databases">
        <title>Haplotype-resolved chromosome-level genome assembly of Huyou (Citrus changshanensis).</title>
        <authorList>
            <person name="Miao C."/>
            <person name="Chen W."/>
            <person name="Wu Y."/>
            <person name="Wang L."/>
            <person name="Zhao S."/>
            <person name="Grierson D."/>
            <person name="Xu C."/>
            <person name="Chen K."/>
        </authorList>
    </citation>
    <scope>NUCLEOTIDE SEQUENCE [LARGE SCALE GENOMIC DNA]</scope>
    <source>
        <strain evidence="12">01-14</strain>
        <tissue evidence="12">Leaf</tissue>
    </source>
</reference>
<keyword evidence="11" id="KW-0472">Membrane</keyword>
<dbReference type="AlphaFoldDB" id="A0AAP0MB10"/>
<dbReference type="Pfam" id="PF00067">
    <property type="entry name" value="p450"/>
    <property type="match status" value="1"/>
</dbReference>
<evidence type="ECO:0000256" key="8">
    <source>
        <dbReference type="ARBA" id="ARBA00023002"/>
    </source>
</evidence>
<evidence type="ECO:0000256" key="5">
    <source>
        <dbReference type="ARBA" id="ARBA00022692"/>
    </source>
</evidence>
<comment type="cofactor">
    <cofactor evidence="1">
        <name>heme</name>
        <dbReference type="ChEBI" id="CHEBI:30413"/>
    </cofactor>
</comment>
<evidence type="ECO:0000256" key="4">
    <source>
        <dbReference type="ARBA" id="ARBA00022617"/>
    </source>
</evidence>